<dbReference type="AlphaFoldDB" id="A0A928A184"/>
<gene>
    <name evidence="3" type="ORF">E7201_05140</name>
</gene>
<accession>A0A928A184</accession>
<dbReference type="EMBL" id="SVBY01000027">
    <property type="protein sequence ID" value="MBE6092542.1"/>
    <property type="molecule type" value="Genomic_DNA"/>
</dbReference>
<dbReference type="Proteomes" id="UP000761380">
    <property type="component" value="Unassembled WGS sequence"/>
</dbReference>
<keyword evidence="1" id="KW-0175">Coiled coil</keyword>
<reference evidence="3" key="1">
    <citation type="submission" date="2019-04" db="EMBL/GenBank/DDBJ databases">
        <title>Evolution of Biomass-Degrading Anaerobic Consortia Revealed by Metagenomics.</title>
        <authorList>
            <person name="Peng X."/>
        </authorList>
    </citation>
    <scope>NUCLEOTIDE SEQUENCE</scope>
    <source>
        <strain evidence="3">SIG240</strain>
    </source>
</reference>
<evidence type="ECO:0000313" key="3">
    <source>
        <dbReference type="EMBL" id="MBE6092542.1"/>
    </source>
</evidence>
<organism evidence="3 4">
    <name type="scientific">Selenomonas ruminantium</name>
    <dbReference type="NCBI Taxonomy" id="971"/>
    <lineage>
        <taxon>Bacteria</taxon>
        <taxon>Bacillati</taxon>
        <taxon>Bacillota</taxon>
        <taxon>Negativicutes</taxon>
        <taxon>Selenomonadales</taxon>
        <taxon>Selenomonadaceae</taxon>
        <taxon>Selenomonas</taxon>
    </lineage>
</organism>
<evidence type="ECO:0000256" key="1">
    <source>
        <dbReference type="SAM" id="Coils"/>
    </source>
</evidence>
<name>A0A928A184_SELRU</name>
<evidence type="ECO:0000313" key="4">
    <source>
        <dbReference type="Proteomes" id="UP000761380"/>
    </source>
</evidence>
<protein>
    <submittedName>
        <fullName evidence="3">Uncharacterized protein</fullName>
    </submittedName>
</protein>
<sequence length="136" mass="15153">MKVTGIDESMAGVTNLEKAKAQGSGAFKDMFIGLVQERLDNLTEDLEKMNAKKQEISQLKAQQEFTEVIRHVLPDGSILVKEYVDGKLDTCYRKPPHLKAVPDESQPVPKAADGTELSTQRKMKQVPAVRILEDMV</sequence>
<proteinExistence type="predicted"/>
<evidence type="ECO:0000256" key="2">
    <source>
        <dbReference type="SAM" id="MobiDB-lite"/>
    </source>
</evidence>
<feature type="region of interest" description="Disordered" evidence="2">
    <location>
        <begin position="97"/>
        <end position="120"/>
    </location>
</feature>
<comment type="caution">
    <text evidence="3">The sequence shown here is derived from an EMBL/GenBank/DDBJ whole genome shotgun (WGS) entry which is preliminary data.</text>
</comment>
<feature type="coiled-coil region" evidence="1">
    <location>
        <begin position="32"/>
        <end position="62"/>
    </location>
</feature>